<dbReference type="Pfam" id="PF02107">
    <property type="entry name" value="FlgH"/>
    <property type="match status" value="1"/>
</dbReference>
<evidence type="ECO:0000256" key="9">
    <source>
        <dbReference type="HAMAP-Rule" id="MF_00415"/>
    </source>
</evidence>
<keyword evidence="11" id="KW-0282">Flagellum</keyword>
<dbReference type="GO" id="GO:0009427">
    <property type="term" value="C:bacterial-type flagellum basal body, distal rod, L ring"/>
    <property type="evidence" value="ECO:0007669"/>
    <property type="project" value="InterPro"/>
</dbReference>
<evidence type="ECO:0000313" key="12">
    <source>
        <dbReference type="EMBL" id="OAD41193.1"/>
    </source>
</evidence>
<organism evidence="11 14">
    <name type="scientific">Hydrogenophaga crassostreae</name>
    <dbReference type="NCBI Taxonomy" id="1763535"/>
    <lineage>
        <taxon>Bacteria</taxon>
        <taxon>Pseudomonadati</taxon>
        <taxon>Pseudomonadota</taxon>
        <taxon>Betaproteobacteria</taxon>
        <taxon>Burkholderiales</taxon>
        <taxon>Comamonadaceae</taxon>
        <taxon>Hydrogenophaga</taxon>
    </lineage>
</organism>
<dbReference type="GO" id="GO:0009279">
    <property type="term" value="C:cell outer membrane"/>
    <property type="evidence" value="ECO:0007669"/>
    <property type="project" value="UniProtKB-SubCell"/>
</dbReference>
<dbReference type="HAMAP" id="MF_00415">
    <property type="entry name" value="FlgH"/>
    <property type="match status" value="1"/>
</dbReference>
<evidence type="ECO:0000256" key="7">
    <source>
        <dbReference type="ARBA" id="ARBA00023143"/>
    </source>
</evidence>
<evidence type="ECO:0000313" key="13">
    <source>
        <dbReference type="Proteomes" id="UP000185657"/>
    </source>
</evidence>
<dbReference type="EMBL" id="LVWD01000026">
    <property type="protein sequence ID" value="OAD41193.1"/>
    <property type="molecule type" value="Genomic_DNA"/>
</dbReference>
<dbReference type="EMBL" id="CP017476">
    <property type="protein sequence ID" value="AOW12247.1"/>
    <property type="molecule type" value="Genomic_DNA"/>
</dbReference>
<sequence>MSFCQALAPLSFTFKRGIVLAGAVLLAACQTAPVSVEPERPIKYIQTQPRPATQGSLFQSASYRPGFEDPRARMPGDSLTIQITEKVSANQSSSATIDRTGSAGGSVSAVPFMKPADLAKVNNLTMGADSSNSFNGSGDNANTNDFSGVITVTVQDVLPNGHLLVAGEKQIGVNSNVDVLRFSGTVDPRHIQPGNVVASTMVANARIESKGRGAVQEALSIGWLGRVFLNVFPF</sequence>
<evidence type="ECO:0000313" key="14">
    <source>
        <dbReference type="Proteomes" id="UP000185680"/>
    </source>
</evidence>
<feature type="signal peptide" evidence="10">
    <location>
        <begin position="1"/>
        <end position="21"/>
    </location>
</feature>
<dbReference type="OrthoDB" id="9789463at2"/>
<evidence type="ECO:0000256" key="10">
    <source>
        <dbReference type="SAM" id="SignalP"/>
    </source>
</evidence>
<protein>
    <recommendedName>
        <fullName evidence="9">Flagellar L-ring protein</fullName>
    </recommendedName>
    <alternativeName>
        <fullName evidence="9">Basal body L-ring protein</fullName>
    </alternativeName>
</protein>
<dbReference type="RefSeq" id="WP_066092238.1">
    <property type="nucleotide sequence ID" value="NZ_CP017476.1"/>
</dbReference>
<comment type="subunit">
    <text evidence="4 9">The basal body constitutes a major portion of the flagellar organelle and consists of four rings (L,P,S, and M) mounted on a central rod.</text>
</comment>
<evidence type="ECO:0000256" key="5">
    <source>
        <dbReference type="ARBA" id="ARBA00022729"/>
    </source>
</evidence>
<evidence type="ECO:0000256" key="1">
    <source>
        <dbReference type="ARBA" id="ARBA00002591"/>
    </source>
</evidence>
<dbReference type="Proteomes" id="UP000185657">
    <property type="component" value="Unassembled WGS sequence"/>
</dbReference>
<dbReference type="STRING" id="1763535.LPB072_04650"/>
<keyword evidence="7 9" id="KW-0975">Bacterial flagellum</keyword>
<dbReference type="GO" id="GO:0071973">
    <property type="term" value="P:bacterial-type flagellum-dependent cell motility"/>
    <property type="evidence" value="ECO:0007669"/>
    <property type="project" value="InterPro"/>
</dbReference>
<keyword evidence="8 9" id="KW-0998">Cell outer membrane</keyword>
<keyword evidence="11" id="KW-0969">Cilium</keyword>
<keyword evidence="11" id="KW-0966">Cell projection</keyword>
<accession>A0A167HH38</accession>
<evidence type="ECO:0000256" key="4">
    <source>
        <dbReference type="ARBA" id="ARBA00011439"/>
    </source>
</evidence>
<proteinExistence type="inferred from homology"/>
<dbReference type="PANTHER" id="PTHR34933:SF3">
    <property type="entry name" value="FLAGELLAR L-RING PROTEIN"/>
    <property type="match status" value="1"/>
</dbReference>
<keyword evidence="13" id="KW-1185">Reference proteome</keyword>
<dbReference type="Proteomes" id="UP000185680">
    <property type="component" value="Chromosome"/>
</dbReference>
<feature type="chain" id="PRO_5044549579" description="Flagellar L-ring protein" evidence="10">
    <location>
        <begin position="22"/>
        <end position="234"/>
    </location>
</feature>
<evidence type="ECO:0000313" key="11">
    <source>
        <dbReference type="EMBL" id="AOW12247.1"/>
    </source>
</evidence>
<comment type="similarity">
    <text evidence="3 9">Belongs to the FlgH family.</text>
</comment>
<dbReference type="KEGG" id="hyl:LPB072_04650"/>
<reference evidence="11 14" key="2">
    <citation type="submission" date="2016-10" db="EMBL/GenBank/DDBJ databases">
        <title>Hydorgenophaga sp. LPB0072 isolated from gastropod.</title>
        <authorList>
            <person name="Kim E."/>
            <person name="Yi H."/>
        </authorList>
    </citation>
    <scope>NUCLEOTIDE SEQUENCE [LARGE SCALE GENOMIC DNA]</scope>
    <source>
        <strain evidence="11 14">LPB0072</strain>
    </source>
</reference>
<comment type="subcellular location">
    <subcellularLocation>
        <location evidence="9">Cell outer membrane</location>
    </subcellularLocation>
    <subcellularLocation>
        <location evidence="9">Bacterial flagellum basal body</location>
    </subcellularLocation>
    <subcellularLocation>
        <location evidence="2">Membrane</location>
    </subcellularLocation>
</comment>
<evidence type="ECO:0000256" key="2">
    <source>
        <dbReference type="ARBA" id="ARBA00004370"/>
    </source>
</evidence>
<reference evidence="12 13" key="1">
    <citation type="submission" date="2016-02" db="EMBL/GenBank/DDBJ databases">
        <title>Draft genome sequence of Hydrogenophaga sp. LPB0072.</title>
        <authorList>
            <person name="Shin S.-K."/>
            <person name="Yi H."/>
        </authorList>
    </citation>
    <scope>NUCLEOTIDE SEQUENCE [LARGE SCALE GENOMIC DNA]</scope>
    <source>
        <strain evidence="12 13">LPB0072</strain>
    </source>
</reference>
<keyword evidence="5 10" id="KW-0732">Signal</keyword>
<dbReference type="PANTHER" id="PTHR34933">
    <property type="entry name" value="FLAGELLAR L-RING PROTEIN"/>
    <property type="match status" value="1"/>
</dbReference>
<evidence type="ECO:0000256" key="8">
    <source>
        <dbReference type="ARBA" id="ARBA00023237"/>
    </source>
</evidence>
<dbReference type="PRINTS" id="PR01008">
    <property type="entry name" value="FLGLRINGFLGH"/>
</dbReference>
<dbReference type="AlphaFoldDB" id="A0A167HH38"/>
<keyword evidence="6 9" id="KW-0472">Membrane</keyword>
<evidence type="ECO:0000256" key="6">
    <source>
        <dbReference type="ARBA" id="ARBA00023136"/>
    </source>
</evidence>
<comment type="function">
    <text evidence="1 9">Assembles around the rod to form the L-ring and probably protects the motor/basal body from shearing forces during rotation.</text>
</comment>
<name>A0A167HH38_9BURK</name>
<gene>
    <name evidence="9" type="primary">flgH</name>
    <name evidence="11" type="ORF">LPB072_04650</name>
    <name evidence="12" type="ORF">LPB72_14900</name>
</gene>
<dbReference type="InterPro" id="IPR000527">
    <property type="entry name" value="Flag_Lring"/>
</dbReference>
<evidence type="ECO:0000256" key="3">
    <source>
        <dbReference type="ARBA" id="ARBA00006929"/>
    </source>
</evidence>
<dbReference type="GO" id="GO:0003774">
    <property type="term" value="F:cytoskeletal motor activity"/>
    <property type="evidence" value="ECO:0007669"/>
    <property type="project" value="InterPro"/>
</dbReference>